<feature type="transmembrane region" description="Helical" evidence="1">
    <location>
        <begin position="110"/>
        <end position="130"/>
    </location>
</feature>
<evidence type="ECO:0000256" key="1">
    <source>
        <dbReference type="SAM" id="Phobius"/>
    </source>
</evidence>
<keyword evidence="1" id="KW-0812">Transmembrane</keyword>
<keyword evidence="1" id="KW-1133">Transmembrane helix</keyword>
<protein>
    <recommendedName>
        <fullName evidence="2">Insecticide toxin TcdB middle/C-terminal domain-containing protein</fullName>
    </recommendedName>
</protein>
<name>A0A9X7G8C8_BACCE</name>
<sequence length="155" mass="18401">MGTRKSYSEEIKWKTIKLRTEIFRGDMLKSSSYLVESYRYQVRLVQSTDSECVVLPLQLEQLTYNYEQISSDPQCTQQIQQFFDEYGFQHKVSQFTTHVGSRQIKNRTLIHYQILVGVAAMILNKCYYALHDKEKKRITLQILRTGVWEYLIRTA</sequence>
<comment type="caution">
    <text evidence="3">The sequence shown here is derived from an EMBL/GenBank/DDBJ whole genome shotgun (WGS) entry which is preliminary data.</text>
</comment>
<gene>
    <name evidence="3" type="ORF">COK98_08910</name>
</gene>
<feature type="domain" description="Insecticide toxin TcdB middle/C-terminal" evidence="2">
    <location>
        <begin position="18"/>
        <end position="91"/>
    </location>
</feature>
<dbReference type="AlphaFoldDB" id="A0A9X7G8C8"/>
<dbReference type="Pfam" id="PF12255">
    <property type="entry name" value="TcdB_toxin_midC"/>
    <property type="match status" value="1"/>
</dbReference>
<proteinExistence type="predicted"/>
<organism evidence="3 4">
    <name type="scientific">Bacillus cereus</name>
    <dbReference type="NCBI Taxonomy" id="1396"/>
    <lineage>
        <taxon>Bacteria</taxon>
        <taxon>Bacillati</taxon>
        <taxon>Bacillota</taxon>
        <taxon>Bacilli</taxon>
        <taxon>Bacillales</taxon>
        <taxon>Bacillaceae</taxon>
        <taxon>Bacillus</taxon>
        <taxon>Bacillus cereus group</taxon>
    </lineage>
</organism>
<accession>A0A9X7G8C8</accession>
<dbReference type="Proteomes" id="UP000226257">
    <property type="component" value="Unassembled WGS sequence"/>
</dbReference>
<evidence type="ECO:0000313" key="3">
    <source>
        <dbReference type="EMBL" id="PFV08644.1"/>
    </source>
</evidence>
<evidence type="ECO:0000259" key="2">
    <source>
        <dbReference type="Pfam" id="PF12255"/>
    </source>
</evidence>
<reference evidence="3 4" key="1">
    <citation type="submission" date="2017-09" db="EMBL/GenBank/DDBJ databases">
        <title>Large-scale bioinformatics analysis of Bacillus genomes uncovers conserved roles of natural products in bacterial physiology.</title>
        <authorList>
            <consortium name="Agbiome Team Llc"/>
            <person name="Bleich R.M."/>
            <person name="Grubbs K.J."/>
            <person name="Santa Maria K.C."/>
            <person name="Allen S.E."/>
            <person name="Farag S."/>
            <person name="Shank E.A."/>
            <person name="Bowers A."/>
        </authorList>
    </citation>
    <scope>NUCLEOTIDE SEQUENCE [LARGE SCALE GENOMIC DNA]</scope>
    <source>
        <strain evidence="3 4">AFS060282</strain>
    </source>
</reference>
<keyword evidence="1" id="KW-0472">Membrane</keyword>
<evidence type="ECO:0000313" key="4">
    <source>
        <dbReference type="Proteomes" id="UP000226257"/>
    </source>
</evidence>
<dbReference type="EMBL" id="NVDQ01000017">
    <property type="protein sequence ID" value="PFV08644.1"/>
    <property type="molecule type" value="Genomic_DNA"/>
</dbReference>
<dbReference type="InterPro" id="IPR022044">
    <property type="entry name" value="TcdB_toxin_mid/C"/>
</dbReference>